<keyword evidence="3" id="KW-1185">Reference proteome</keyword>
<feature type="compositionally biased region" description="Basic and acidic residues" evidence="1">
    <location>
        <begin position="192"/>
        <end position="205"/>
    </location>
</feature>
<sequence>MGLEVSSITADSAGWIRTHRCGNGEYASRAAALAPSAGSRYHAARIYLEDGVPVLHNCPAARLRHPSADAIHTGAARYLLPTTRTAGQAPRTSPYPAQMVFHGRGGICPIGCTASCRDPSYTPHPHLSLRDGDPACASLNDASVVIPRTDEIRRAREERCQKNARKSHPNDKDNASQESSDGRDVPGGATDWTREERLVSAREEK</sequence>
<comment type="caution">
    <text evidence="2">The sequence shown here is derived from an EMBL/GenBank/DDBJ whole genome shotgun (WGS) entry which is preliminary data.</text>
</comment>
<feature type="compositionally biased region" description="Basic and acidic residues" evidence="1">
    <location>
        <begin position="168"/>
        <end position="184"/>
    </location>
</feature>
<evidence type="ECO:0000256" key="1">
    <source>
        <dbReference type="SAM" id="MobiDB-lite"/>
    </source>
</evidence>
<dbReference type="AlphaFoldDB" id="A0AAD7HMN9"/>
<accession>A0AAD7HMN9</accession>
<name>A0AAD7HMN9_9AGAR</name>
<feature type="region of interest" description="Disordered" evidence="1">
    <location>
        <begin position="159"/>
        <end position="205"/>
    </location>
</feature>
<dbReference type="Proteomes" id="UP001215598">
    <property type="component" value="Unassembled WGS sequence"/>
</dbReference>
<evidence type="ECO:0000313" key="2">
    <source>
        <dbReference type="EMBL" id="KAJ7723781.1"/>
    </source>
</evidence>
<protein>
    <submittedName>
        <fullName evidence="2">Uncharacterized protein</fullName>
    </submittedName>
</protein>
<proteinExistence type="predicted"/>
<organism evidence="2 3">
    <name type="scientific">Mycena metata</name>
    <dbReference type="NCBI Taxonomy" id="1033252"/>
    <lineage>
        <taxon>Eukaryota</taxon>
        <taxon>Fungi</taxon>
        <taxon>Dikarya</taxon>
        <taxon>Basidiomycota</taxon>
        <taxon>Agaricomycotina</taxon>
        <taxon>Agaricomycetes</taxon>
        <taxon>Agaricomycetidae</taxon>
        <taxon>Agaricales</taxon>
        <taxon>Marasmiineae</taxon>
        <taxon>Mycenaceae</taxon>
        <taxon>Mycena</taxon>
    </lineage>
</organism>
<reference evidence="2" key="1">
    <citation type="submission" date="2023-03" db="EMBL/GenBank/DDBJ databases">
        <title>Massive genome expansion in bonnet fungi (Mycena s.s.) driven by repeated elements and novel gene families across ecological guilds.</title>
        <authorList>
            <consortium name="Lawrence Berkeley National Laboratory"/>
            <person name="Harder C.B."/>
            <person name="Miyauchi S."/>
            <person name="Viragh M."/>
            <person name="Kuo A."/>
            <person name="Thoen E."/>
            <person name="Andreopoulos B."/>
            <person name="Lu D."/>
            <person name="Skrede I."/>
            <person name="Drula E."/>
            <person name="Henrissat B."/>
            <person name="Morin E."/>
            <person name="Kohler A."/>
            <person name="Barry K."/>
            <person name="LaButti K."/>
            <person name="Morin E."/>
            <person name="Salamov A."/>
            <person name="Lipzen A."/>
            <person name="Mereny Z."/>
            <person name="Hegedus B."/>
            <person name="Baldrian P."/>
            <person name="Stursova M."/>
            <person name="Weitz H."/>
            <person name="Taylor A."/>
            <person name="Grigoriev I.V."/>
            <person name="Nagy L.G."/>
            <person name="Martin F."/>
            <person name="Kauserud H."/>
        </authorList>
    </citation>
    <scope>NUCLEOTIDE SEQUENCE</scope>
    <source>
        <strain evidence="2">CBHHK182m</strain>
    </source>
</reference>
<gene>
    <name evidence="2" type="ORF">B0H16DRAFT_1597923</name>
</gene>
<dbReference type="EMBL" id="JARKIB010000208">
    <property type="protein sequence ID" value="KAJ7723781.1"/>
    <property type="molecule type" value="Genomic_DNA"/>
</dbReference>
<evidence type="ECO:0000313" key="3">
    <source>
        <dbReference type="Proteomes" id="UP001215598"/>
    </source>
</evidence>